<dbReference type="FunFam" id="2.60.34.10:FF:000014">
    <property type="entry name" value="Chaperone protein DnaK HSP70"/>
    <property type="match status" value="1"/>
</dbReference>
<dbReference type="OrthoDB" id="2401965at2759"/>
<dbReference type="FunFam" id="3.30.30.30:FF:000003">
    <property type="entry name" value="Heat shock protein 9"/>
    <property type="match status" value="1"/>
</dbReference>
<evidence type="ECO:0000256" key="5">
    <source>
        <dbReference type="SAM" id="Coils"/>
    </source>
</evidence>
<comment type="similarity">
    <text evidence="4">Belongs to the heat shock protein 70 family.</text>
</comment>
<evidence type="ECO:0000256" key="3">
    <source>
        <dbReference type="ARBA" id="ARBA00069027"/>
    </source>
</evidence>
<reference evidence="7" key="1">
    <citation type="journal article" date="2020" name="bioRxiv">
        <title>Hybrid origin of Populus tomentosa Carr. identified through genome sequencing and phylogenomic analysis.</title>
        <authorList>
            <person name="An X."/>
            <person name="Gao K."/>
            <person name="Chen Z."/>
            <person name="Li J."/>
            <person name="Yang X."/>
            <person name="Yang X."/>
            <person name="Zhou J."/>
            <person name="Guo T."/>
            <person name="Zhao T."/>
            <person name="Huang S."/>
            <person name="Miao D."/>
            <person name="Khan W.U."/>
            <person name="Rao P."/>
            <person name="Ye M."/>
            <person name="Lei B."/>
            <person name="Liao W."/>
            <person name="Wang J."/>
            <person name="Ji L."/>
            <person name="Li Y."/>
            <person name="Guo B."/>
            <person name="Mustafa N.S."/>
            <person name="Li S."/>
            <person name="Yun Q."/>
            <person name="Keller S.R."/>
            <person name="Mao J."/>
            <person name="Zhang R."/>
            <person name="Strauss S.H."/>
        </authorList>
    </citation>
    <scope>NUCLEOTIDE SEQUENCE</scope>
    <source>
        <strain evidence="7">GM15</strain>
        <tissue evidence="7">Leaf</tissue>
    </source>
</reference>
<dbReference type="GO" id="GO:0005524">
    <property type="term" value="F:ATP binding"/>
    <property type="evidence" value="ECO:0007669"/>
    <property type="project" value="UniProtKB-KW"/>
</dbReference>
<feature type="compositionally biased region" description="Gly residues" evidence="6">
    <location>
        <begin position="676"/>
        <end position="689"/>
    </location>
</feature>
<dbReference type="CDD" id="cd11733">
    <property type="entry name" value="ASKHA_NBD_HSP70_HSPA9"/>
    <property type="match status" value="1"/>
</dbReference>
<dbReference type="InterPro" id="IPR013126">
    <property type="entry name" value="Hsp_70_fam"/>
</dbReference>
<dbReference type="NCBIfam" id="NF003520">
    <property type="entry name" value="PRK05183.1"/>
    <property type="match status" value="1"/>
</dbReference>
<proteinExistence type="inferred from homology"/>
<gene>
    <name evidence="7" type="ORF">POTOM_034438</name>
</gene>
<evidence type="ECO:0000313" key="8">
    <source>
        <dbReference type="Proteomes" id="UP000886885"/>
    </source>
</evidence>
<keyword evidence="2 4" id="KW-0067">ATP-binding</keyword>
<feature type="compositionally biased region" description="Acidic residues" evidence="6">
    <location>
        <begin position="694"/>
        <end position="703"/>
    </location>
</feature>
<dbReference type="PANTHER" id="PTHR19375">
    <property type="entry name" value="HEAT SHOCK PROTEIN 70KDA"/>
    <property type="match status" value="1"/>
</dbReference>
<feature type="region of interest" description="Disordered" evidence="6">
    <location>
        <begin position="668"/>
        <end position="703"/>
    </location>
</feature>
<keyword evidence="5" id="KW-0175">Coiled coil</keyword>
<dbReference type="GO" id="GO:0009408">
    <property type="term" value="P:response to heat"/>
    <property type="evidence" value="ECO:0007669"/>
    <property type="project" value="UniProtKB-ARBA"/>
</dbReference>
<keyword evidence="8" id="KW-1185">Reference proteome</keyword>
<dbReference type="Pfam" id="PF00012">
    <property type="entry name" value="HSP70"/>
    <property type="match status" value="1"/>
</dbReference>
<evidence type="ECO:0000256" key="6">
    <source>
        <dbReference type="SAM" id="MobiDB-lite"/>
    </source>
</evidence>
<dbReference type="InterPro" id="IPR018181">
    <property type="entry name" value="Heat_shock_70_CS"/>
</dbReference>
<sequence length="703" mass="75638">MATAALLRSLRRRDVASAPLAAYRSVRLFIISIPSVLLIWCLSVVQLSNNVKPSWAPSNFSQNLAGLSRAFSAKPAGSDVIGIDLGTTNSCVAVMEGKNPKVIENAEGSRTTPSVVGFTPKGELLMGTPAKRQAVTNPSNTVFGTKRLIGRKFDDPQTQKEMKMVPYKIVRAPNGDAWVEANGQQYSPSQIGAFILTKMKETAEAYLGKTISKAVITVPAYFNDAQRQATKDAGRIAGLDVQRIINEPTAAALSYGMNNKEGLIAVFDLGGGTFDVSILEISNGVFEVKATNGDTFLGGEDFDNTLLEHLVNEFKRTEGIDLSKDRLALQRLREAAEKAKIELSSTTQTDINLPFITADSSGAKHLNITLTRSKFESLVNHLIERTRIPCKNCLKDAGVSTKEVDEVLLVGGMTRVPRVQEIVSEIFGKSPSKGVNPDEAVAMGAAIQGGILRGDVKELLLLDVTPLSLGIETLGGIFTRLISRNTTIPTKKSQVFSTAADNQTQVGIKVLQGEREMASDNKMLGEFELMGIPPAPRGMPQIEVTFDIDANGIVTVSAKDKSTGKEQQITIRSSGGLSEDEIEKMVKEAELFAQKDQDRKALIDIKNSADTTIYSIEKSLDEYREKIPSEVAKEIEDAVADLRKAMGGDNVDDIKSKLDAANKAVSKIGEHLNKGSSGGGDSASGGSQGGDQAPEAEYEEVKK</sequence>
<dbReference type="PROSITE" id="PS00297">
    <property type="entry name" value="HSP70_1"/>
    <property type="match status" value="1"/>
</dbReference>
<dbReference type="FunFam" id="3.90.640.10:FF:000003">
    <property type="entry name" value="Molecular chaperone DnaK"/>
    <property type="match status" value="1"/>
</dbReference>
<dbReference type="GO" id="GO:0051082">
    <property type="term" value="F:unfolded protein binding"/>
    <property type="evidence" value="ECO:0007669"/>
    <property type="project" value="InterPro"/>
</dbReference>
<evidence type="ECO:0000256" key="1">
    <source>
        <dbReference type="ARBA" id="ARBA00022741"/>
    </source>
</evidence>
<dbReference type="HAMAP" id="MF_00332">
    <property type="entry name" value="DnaK"/>
    <property type="match status" value="1"/>
</dbReference>
<keyword evidence="1 4" id="KW-0547">Nucleotide-binding</keyword>
<dbReference type="NCBIfam" id="TIGR02350">
    <property type="entry name" value="prok_dnaK"/>
    <property type="match status" value="1"/>
</dbReference>
<accession>A0A8X7Z254</accession>
<organism evidence="7 8">
    <name type="scientific">Populus tomentosa</name>
    <name type="common">Chinese white poplar</name>
    <dbReference type="NCBI Taxonomy" id="118781"/>
    <lineage>
        <taxon>Eukaryota</taxon>
        <taxon>Viridiplantae</taxon>
        <taxon>Streptophyta</taxon>
        <taxon>Embryophyta</taxon>
        <taxon>Tracheophyta</taxon>
        <taxon>Spermatophyta</taxon>
        <taxon>Magnoliopsida</taxon>
        <taxon>eudicotyledons</taxon>
        <taxon>Gunneridae</taxon>
        <taxon>Pentapetalae</taxon>
        <taxon>rosids</taxon>
        <taxon>fabids</taxon>
        <taxon>Malpighiales</taxon>
        <taxon>Salicaceae</taxon>
        <taxon>Saliceae</taxon>
        <taxon>Populus</taxon>
    </lineage>
</organism>
<evidence type="ECO:0000313" key="7">
    <source>
        <dbReference type="EMBL" id="KAG6761231.1"/>
    </source>
</evidence>
<protein>
    <recommendedName>
        <fullName evidence="3">Heat shock 70 kDa protein, mitochondrial</fullName>
    </recommendedName>
</protein>
<evidence type="ECO:0000256" key="2">
    <source>
        <dbReference type="ARBA" id="ARBA00022840"/>
    </source>
</evidence>
<dbReference type="EMBL" id="JAAWWB010000018">
    <property type="protein sequence ID" value="KAG6761231.1"/>
    <property type="molecule type" value="Genomic_DNA"/>
</dbReference>
<dbReference type="FunFam" id="1.20.1270.10:FF:000001">
    <property type="entry name" value="Molecular chaperone DnaK"/>
    <property type="match status" value="1"/>
</dbReference>
<dbReference type="FunFam" id="3.30.420.40:FF:000004">
    <property type="entry name" value="Molecular chaperone DnaK"/>
    <property type="match status" value="1"/>
</dbReference>
<feature type="coiled-coil region" evidence="5">
    <location>
        <begin position="322"/>
        <end position="349"/>
    </location>
</feature>
<dbReference type="PROSITE" id="PS01036">
    <property type="entry name" value="HSP70_3"/>
    <property type="match status" value="1"/>
</dbReference>
<dbReference type="AlphaFoldDB" id="A0A8X7Z254"/>
<dbReference type="PROSITE" id="PS00329">
    <property type="entry name" value="HSP70_2"/>
    <property type="match status" value="1"/>
</dbReference>
<name>A0A8X7Z254_POPTO</name>
<evidence type="ECO:0000256" key="4">
    <source>
        <dbReference type="RuleBase" id="RU003322"/>
    </source>
</evidence>
<dbReference type="FunFam" id="3.30.420.40:FF:000020">
    <property type="entry name" value="Chaperone protein HscA homolog"/>
    <property type="match status" value="1"/>
</dbReference>
<dbReference type="GO" id="GO:0005737">
    <property type="term" value="C:cytoplasm"/>
    <property type="evidence" value="ECO:0007669"/>
    <property type="project" value="UniProtKB-ARBA"/>
</dbReference>
<dbReference type="GO" id="GO:0140662">
    <property type="term" value="F:ATP-dependent protein folding chaperone"/>
    <property type="evidence" value="ECO:0007669"/>
    <property type="project" value="InterPro"/>
</dbReference>
<dbReference type="InterPro" id="IPR012725">
    <property type="entry name" value="Chaperone_DnaK"/>
</dbReference>
<dbReference type="Proteomes" id="UP000886885">
    <property type="component" value="Chromosome 9D"/>
</dbReference>
<comment type="caution">
    <text evidence="7">The sequence shown here is derived from an EMBL/GenBank/DDBJ whole genome shotgun (WGS) entry which is preliminary data.</text>
</comment>
<dbReference type="NCBIfam" id="NF001413">
    <property type="entry name" value="PRK00290.1"/>
    <property type="match status" value="1"/>
</dbReference>